<reference evidence="13 14" key="1">
    <citation type="submission" date="2015-07" db="EMBL/GenBank/DDBJ databases">
        <title>The genome of Pseudoloma neurophilia, a relevant intracellular parasite of the zebrafish.</title>
        <authorList>
            <person name="Ndikumana S."/>
            <person name="Pelin A."/>
            <person name="Sanders J."/>
            <person name="Corradi N."/>
        </authorList>
    </citation>
    <scope>NUCLEOTIDE SEQUENCE [LARGE SCALE GENOMIC DNA]</scope>
    <source>
        <strain evidence="13 14">MK1</strain>
    </source>
</reference>
<keyword evidence="5 9" id="KW-0378">Hydrolase</keyword>
<evidence type="ECO:0000256" key="1">
    <source>
        <dbReference type="ARBA" id="ARBA00010136"/>
    </source>
</evidence>
<keyword evidence="3 9" id="KW-0645">Protease</keyword>
<dbReference type="Gene3D" id="2.60.40.1730">
    <property type="entry name" value="tricorn interacting facor f3 domain"/>
    <property type="match status" value="1"/>
</dbReference>
<keyword evidence="4 8" id="KW-0479">Metal-binding</keyword>
<dbReference type="GO" id="GO:0016020">
    <property type="term" value="C:membrane"/>
    <property type="evidence" value="ECO:0007669"/>
    <property type="project" value="TreeGrafter"/>
</dbReference>
<dbReference type="GO" id="GO:0070006">
    <property type="term" value="F:metalloaminopeptidase activity"/>
    <property type="evidence" value="ECO:0007669"/>
    <property type="project" value="TreeGrafter"/>
</dbReference>
<evidence type="ECO:0000259" key="10">
    <source>
        <dbReference type="Pfam" id="PF01433"/>
    </source>
</evidence>
<dbReference type="InterPro" id="IPR050344">
    <property type="entry name" value="Peptidase_M1_aminopeptidases"/>
</dbReference>
<accession>A0A0R0M034</accession>
<dbReference type="VEuPathDB" id="MicrosporidiaDB:M153_1490001772"/>
<evidence type="ECO:0000259" key="11">
    <source>
        <dbReference type="Pfam" id="PF11838"/>
    </source>
</evidence>
<dbReference type="InterPro" id="IPR045357">
    <property type="entry name" value="Aminopeptidase_N-like_N"/>
</dbReference>
<feature type="domain" description="Peptidase M1 membrane alanine aminopeptidase" evidence="10">
    <location>
        <begin position="290"/>
        <end position="528"/>
    </location>
</feature>
<dbReference type="InterPro" id="IPR027268">
    <property type="entry name" value="Peptidase_M4/M1_CTD_sf"/>
</dbReference>
<proteinExistence type="inferred from homology"/>
<dbReference type="GO" id="GO:0042277">
    <property type="term" value="F:peptide binding"/>
    <property type="evidence" value="ECO:0007669"/>
    <property type="project" value="TreeGrafter"/>
</dbReference>
<feature type="binding site" evidence="8">
    <location>
        <position position="366"/>
    </location>
    <ligand>
        <name>Zn(2+)</name>
        <dbReference type="ChEBI" id="CHEBI:29105"/>
        <note>catalytic</note>
    </ligand>
</feature>
<feature type="domain" description="ERAP1-like C-terminal" evidence="11">
    <location>
        <begin position="609"/>
        <end position="865"/>
    </location>
</feature>
<evidence type="ECO:0000256" key="9">
    <source>
        <dbReference type="RuleBase" id="RU364040"/>
    </source>
</evidence>
<evidence type="ECO:0000313" key="14">
    <source>
        <dbReference type="Proteomes" id="UP000051530"/>
    </source>
</evidence>
<keyword evidence="6 8" id="KW-0862">Zinc</keyword>
<dbReference type="InterPro" id="IPR034016">
    <property type="entry name" value="M1_APN-typ"/>
</dbReference>
<comment type="similarity">
    <text evidence="1 9">Belongs to the peptidase M1 family.</text>
</comment>
<dbReference type="SUPFAM" id="SSF63737">
    <property type="entry name" value="Leukotriene A4 hydrolase N-terminal domain"/>
    <property type="match status" value="1"/>
</dbReference>
<dbReference type="GO" id="GO:0005615">
    <property type="term" value="C:extracellular space"/>
    <property type="evidence" value="ECO:0007669"/>
    <property type="project" value="TreeGrafter"/>
</dbReference>
<dbReference type="InterPro" id="IPR014782">
    <property type="entry name" value="Peptidase_M1_dom"/>
</dbReference>
<dbReference type="PANTHER" id="PTHR11533:SF174">
    <property type="entry name" value="PUROMYCIN-SENSITIVE AMINOPEPTIDASE-RELATED"/>
    <property type="match status" value="1"/>
</dbReference>
<evidence type="ECO:0000256" key="6">
    <source>
        <dbReference type="ARBA" id="ARBA00022833"/>
    </source>
</evidence>
<keyword evidence="2 9" id="KW-0031">Aminopeptidase</keyword>
<dbReference type="PANTHER" id="PTHR11533">
    <property type="entry name" value="PROTEASE M1 ZINC METALLOPROTEASE"/>
    <property type="match status" value="1"/>
</dbReference>
<dbReference type="EC" id="3.4.11.-" evidence="9"/>
<sequence>MTEKNSEQLIQESLDSLRIDTKKNIKIDRENYEFELDYLPGKFKLNLKKITPQNRAVKLGYNLDVVPEHYDLIIELDSENDRFRGIVTIDLYFKSESDKFMINAEELCISQVLFENELIKSIDSSRNGNLDITLCEPFKKERAKLQIYFDAEISKSNFGFYLSTYGKNKKIYSTYFDAENARMAFPCFDHPIMKATFEITIIADKKFDVISNMPVESEHMFEDSNEQKILESGNGVFVDYHNSVNKKVVKFRKLKKTSTYLVAYAIGQFNRISEGIISVYSLYDAKLGEYALKIAVYVLDFFVEYFNMPFPLEKLDLIGIPRVESAVMQNWGMITFRHDALMYDRETYHMTKKISISDLVSRGIAHQWFGNLVTTTRWDDSWLYSGFAAWAAPLACDALKKSQESNHTTEISSTQIENSSDWQNKNLIDWEPWLRFISTHTEKYMRADANNILDPLEDPFQAFKKKRYTLTPSHISKSAALLRMFENFLTPSVFQERISQFVQDFALSNATIDEFFTVLFDNNEKNIQLAYSWIFKKGFPSVEQVGSKLVQSQIYLNYDLKNEMYWPTPVQIRILDPSKTDEENVHLIQLNCKTELSQLFKDPVDEKCIFLNDGGVGCFRTRYKSPSKVHDIFENLSTVNRLVLINDQSALSVNCVPCTKLMLKLCDKLQNEQSYEVLNIGKGFLLEIENIFWGQNEFIFEIVRNMVKHRLNFDFIKEEPFEIMHLRSSLLYLAVNHGIEVSIPENCHNMYRASYYIIDFQKHGDIRKYLKIYKKSKSNVKYDILLAMTKTQDFDVYKKVVDLFLSDEIKEKHKAILVKNALNHLKFKKYFINYFVDNFTELRKKIGDTNHFKKIFRYVTRTLEDIRGFKEKMLKHEHKIYKNTLRKGIKVSKGRLRFRKDYLADMAAIQPCDK</sequence>
<dbReference type="OrthoDB" id="10031169at2759"/>
<dbReference type="GO" id="GO:0006508">
    <property type="term" value="P:proteolysis"/>
    <property type="evidence" value="ECO:0007669"/>
    <property type="project" value="UniProtKB-KW"/>
</dbReference>
<dbReference type="Gene3D" id="1.25.50.20">
    <property type="match status" value="1"/>
</dbReference>
<evidence type="ECO:0000256" key="7">
    <source>
        <dbReference type="ARBA" id="ARBA00023049"/>
    </source>
</evidence>
<organism evidence="13 14">
    <name type="scientific">Pseudoloma neurophilia</name>
    <dbReference type="NCBI Taxonomy" id="146866"/>
    <lineage>
        <taxon>Eukaryota</taxon>
        <taxon>Fungi</taxon>
        <taxon>Fungi incertae sedis</taxon>
        <taxon>Microsporidia</taxon>
        <taxon>Pseudoloma</taxon>
    </lineage>
</organism>
<dbReference type="PRINTS" id="PR00756">
    <property type="entry name" value="ALADIPTASE"/>
</dbReference>
<dbReference type="SUPFAM" id="SSF55486">
    <property type="entry name" value="Metalloproteases ('zincins'), catalytic domain"/>
    <property type="match status" value="1"/>
</dbReference>
<dbReference type="InterPro" id="IPR001930">
    <property type="entry name" value="Peptidase_M1"/>
</dbReference>
<dbReference type="Gene3D" id="1.10.390.10">
    <property type="entry name" value="Neutral Protease Domain 2"/>
    <property type="match status" value="1"/>
</dbReference>
<dbReference type="GO" id="GO:0043171">
    <property type="term" value="P:peptide catabolic process"/>
    <property type="evidence" value="ECO:0007669"/>
    <property type="project" value="TreeGrafter"/>
</dbReference>
<dbReference type="GO" id="GO:0008270">
    <property type="term" value="F:zinc ion binding"/>
    <property type="evidence" value="ECO:0007669"/>
    <property type="project" value="UniProtKB-UniRule"/>
</dbReference>
<name>A0A0R0M034_9MICR</name>
<protein>
    <recommendedName>
        <fullName evidence="9">Aminopeptidase</fullName>
        <ecNumber evidence="9">3.4.11.-</ecNumber>
    </recommendedName>
</protein>
<evidence type="ECO:0000256" key="5">
    <source>
        <dbReference type="ARBA" id="ARBA00022801"/>
    </source>
</evidence>
<dbReference type="AlphaFoldDB" id="A0A0R0M034"/>
<evidence type="ECO:0000256" key="3">
    <source>
        <dbReference type="ARBA" id="ARBA00022670"/>
    </source>
</evidence>
<dbReference type="Proteomes" id="UP000051530">
    <property type="component" value="Unassembled WGS sequence"/>
</dbReference>
<evidence type="ECO:0000256" key="8">
    <source>
        <dbReference type="PIRSR" id="PIRSR634016-3"/>
    </source>
</evidence>
<evidence type="ECO:0000313" key="13">
    <source>
        <dbReference type="EMBL" id="KRH94778.1"/>
    </source>
</evidence>
<dbReference type="InterPro" id="IPR024571">
    <property type="entry name" value="ERAP1-like_C_dom"/>
</dbReference>
<keyword evidence="7 9" id="KW-0482">Metalloprotease</keyword>
<dbReference type="Pfam" id="PF01433">
    <property type="entry name" value="Peptidase_M1"/>
    <property type="match status" value="1"/>
</dbReference>
<evidence type="ECO:0000259" key="12">
    <source>
        <dbReference type="Pfam" id="PF17900"/>
    </source>
</evidence>
<feature type="domain" description="Aminopeptidase N-like N-terminal" evidence="12">
    <location>
        <begin position="66"/>
        <end position="225"/>
    </location>
</feature>
<keyword evidence="14" id="KW-1185">Reference proteome</keyword>
<comment type="cofactor">
    <cofactor evidence="8 9">
        <name>Zn(2+)</name>
        <dbReference type="ChEBI" id="CHEBI:29105"/>
    </cofactor>
    <text evidence="8 9">Binds 1 zinc ion per subunit.</text>
</comment>
<gene>
    <name evidence="13" type="ORF">M153_1490001772</name>
</gene>
<evidence type="ECO:0000256" key="4">
    <source>
        <dbReference type="ARBA" id="ARBA00022723"/>
    </source>
</evidence>
<dbReference type="CDD" id="cd09601">
    <property type="entry name" value="M1_APN-Q_like"/>
    <property type="match status" value="1"/>
</dbReference>
<dbReference type="InterPro" id="IPR042097">
    <property type="entry name" value="Aminopeptidase_N-like_N_sf"/>
</dbReference>
<dbReference type="EMBL" id="LGUB01000032">
    <property type="protein sequence ID" value="KRH94778.1"/>
    <property type="molecule type" value="Genomic_DNA"/>
</dbReference>
<dbReference type="GO" id="GO:0005737">
    <property type="term" value="C:cytoplasm"/>
    <property type="evidence" value="ECO:0007669"/>
    <property type="project" value="TreeGrafter"/>
</dbReference>
<evidence type="ECO:0000256" key="2">
    <source>
        <dbReference type="ARBA" id="ARBA00022438"/>
    </source>
</evidence>
<comment type="caution">
    <text evidence="13">The sequence shown here is derived from an EMBL/GenBank/DDBJ whole genome shotgun (WGS) entry which is preliminary data.</text>
</comment>
<dbReference type="Pfam" id="PF11838">
    <property type="entry name" value="ERAP1_C"/>
    <property type="match status" value="1"/>
</dbReference>
<dbReference type="Pfam" id="PF17900">
    <property type="entry name" value="Peptidase_M1_N"/>
    <property type="match status" value="1"/>
</dbReference>